<feature type="compositionally biased region" description="Basic and acidic residues" evidence="2">
    <location>
        <begin position="184"/>
        <end position="257"/>
    </location>
</feature>
<evidence type="ECO:0000313" key="5">
    <source>
        <dbReference type="EMBL" id="KAG2231434.1"/>
    </source>
</evidence>
<feature type="region of interest" description="Disordered" evidence="2">
    <location>
        <begin position="55"/>
        <end position="83"/>
    </location>
</feature>
<feature type="region of interest" description="Disordered" evidence="2">
    <location>
        <begin position="163"/>
        <end position="295"/>
    </location>
</feature>
<proteinExistence type="inferred from homology"/>
<protein>
    <submittedName>
        <fullName evidence="5">Uncharacterized protein</fullName>
    </submittedName>
</protein>
<accession>A0A8H7SJ67</accession>
<organism evidence="5 6">
    <name type="scientific">Thamnidium elegans</name>
    <dbReference type="NCBI Taxonomy" id="101142"/>
    <lineage>
        <taxon>Eukaryota</taxon>
        <taxon>Fungi</taxon>
        <taxon>Fungi incertae sedis</taxon>
        <taxon>Mucoromycota</taxon>
        <taxon>Mucoromycotina</taxon>
        <taxon>Mucoromycetes</taxon>
        <taxon>Mucorales</taxon>
        <taxon>Mucorineae</taxon>
        <taxon>Mucoraceae</taxon>
        <taxon>Thamnidium</taxon>
    </lineage>
</organism>
<feature type="compositionally biased region" description="Basic residues" evidence="2">
    <location>
        <begin position="1"/>
        <end position="12"/>
    </location>
</feature>
<dbReference type="Pfam" id="PF04677">
    <property type="entry name" value="CwfJ_C_1"/>
    <property type="match status" value="1"/>
</dbReference>
<dbReference type="AlphaFoldDB" id="A0A8H7SJ67"/>
<dbReference type="OrthoDB" id="2113965at2759"/>
<dbReference type="GO" id="GO:0071014">
    <property type="term" value="C:post-mRNA release spliceosomal complex"/>
    <property type="evidence" value="ECO:0007669"/>
    <property type="project" value="TreeGrafter"/>
</dbReference>
<dbReference type="Pfam" id="PF04676">
    <property type="entry name" value="CwfJ_C_2"/>
    <property type="match status" value="1"/>
</dbReference>
<feature type="compositionally biased region" description="Basic and acidic residues" evidence="2">
    <location>
        <begin position="56"/>
        <end position="73"/>
    </location>
</feature>
<dbReference type="SUPFAM" id="SSF54197">
    <property type="entry name" value="HIT-like"/>
    <property type="match status" value="1"/>
</dbReference>
<dbReference type="InterPro" id="IPR006767">
    <property type="entry name" value="Cwf19-like_C_dom-2"/>
</dbReference>
<feature type="domain" description="Cwf19-like protein C-terminal" evidence="3">
    <location>
        <begin position="607"/>
        <end position="701"/>
    </location>
</feature>
<comment type="similarity">
    <text evidence="1">Belongs to the CWF19 family.</text>
</comment>
<dbReference type="PANTHER" id="PTHR12072">
    <property type="entry name" value="CWF19, CELL CYCLE CONTROL PROTEIN"/>
    <property type="match status" value="1"/>
</dbReference>
<reference evidence="5" key="1">
    <citation type="submission" date="2021-01" db="EMBL/GenBank/DDBJ databases">
        <title>Metabolic potential, ecology and presence of endohyphal bacteria is reflected in genomic diversity of Mucoromycotina.</title>
        <authorList>
            <person name="Muszewska A."/>
            <person name="Okrasinska A."/>
            <person name="Steczkiewicz K."/>
            <person name="Drgas O."/>
            <person name="Orlowska M."/>
            <person name="Perlinska-Lenart U."/>
            <person name="Aleksandrzak-Piekarczyk T."/>
            <person name="Szatraj K."/>
            <person name="Zielenkiewicz U."/>
            <person name="Pilsyk S."/>
            <person name="Malc E."/>
            <person name="Mieczkowski P."/>
            <person name="Kruszewska J.S."/>
            <person name="Biernat P."/>
            <person name="Pawlowska J."/>
        </authorList>
    </citation>
    <scope>NUCLEOTIDE SEQUENCE</scope>
    <source>
        <strain evidence="5">WA0000018081</strain>
    </source>
</reference>
<keyword evidence="6" id="KW-1185">Reference proteome</keyword>
<feature type="domain" description="Cwf19-like C-terminal" evidence="4">
    <location>
        <begin position="476"/>
        <end position="598"/>
    </location>
</feature>
<dbReference type="InterPro" id="IPR036265">
    <property type="entry name" value="HIT-like_sf"/>
</dbReference>
<feature type="compositionally biased region" description="Basic residues" evidence="2">
    <location>
        <begin position="22"/>
        <end position="31"/>
    </location>
</feature>
<dbReference type="GO" id="GO:0000398">
    <property type="term" value="P:mRNA splicing, via spliceosome"/>
    <property type="evidence" value="ECO:0007669"/>
    <property type="project" value="TreeGrafter"/>
</dbReference>
<name>A0A8H7SJ67_9FUNG</name>
<evidence type="ECO:0000256" key="2">
    <source>
        <dbReference type="SAM" id="MobiDB-lite"/>
    </source>
</evidence>
<dbReference type="Proteomes" id="UP000613177">
    <property type="component" value="Unassembled WGS sequence"/>
</dbReference>
<dbReference type="InterPro" id="IPR006768">
    <property type="entry name" value="Cwf19-like_C_dom-1"/>
</dbReference>
<dbReference type="PANTHER" id="PTHR12072:SF5">
    <property type="entry name" value="CWF19-LIKE PROTEIN 2"/>
    <property type="match status" value="1"/>
</dbReference>
<comment type="caution">
    <text evidence="5">The sequence shown here is derived from an EMBL/GenBank/DDBJ whole genome shotgun (WGS) entry which is preliminary data.</text>
</comment>
<feature type="region of interest" description="Disordered" evidence="2">
    <location>
        <begin position="1"/>
        <end position="40"/>
    </location>
</feature>
<evidence type="ECO:0000313" key="6">
    <source>
        <dbReference type="Proteomes" id="UP000613177"/>
    </source>
</evidence>
<feature type="compositionally biased region" description="Pro residues" evidence="2">
    <location>
        <begin position="285"/>
        <end position="295"/>
    </location>
</feature>
<gene>
    <name evidence="5" type="ORF">INT48_009296</name>
</gene>
<evidence type="ECO:0000256" key="1">
    <source>
        <dbReference type="ARBA" id="ARBA00006795"/>
    </source>
</evidence>
<evidence type="ECO:0000259" key="3">
    <source>
        <dbReference type="Pfam" id="PF04676"/>
    </source>
</evidence>
<dbReference type="InterPro" id="IPR040194">
    <property type="entry name" value="Cwf19-like"/>
</dbReference>
<sequence length="704" mass="81439">MGDHKHKKSSKRDHKESSSSREHKKHKKSSKKEKEIDYSDPSLWVEAGTNVAEITPAEHLRNHQKASEAREQELGADATLPQEHDARHGWMLDGGMDFGAMGTARIKEEDKPKPNPDFPVVSKRELNQNLVKGIKFDDYVPEVKKAIKFGDAGSNWRMMKLKRAKEQAEDEGRPLMEVGVEKYGSVEKFEEALQEREYLDNRRGGGRNNDRRDDRRSDRRDDRRDNRRDDRRNDRRDDRRDDIKDDRRDNRRDDSTRKYMFTDTDSQQQKTFKRPEPPKHRSPSPQKPSAPAIPAPTMPSVIPQSMAPTIHALTRDQLNKLNSKVVKAKLMGMANAEELEKEYQEELKKYEQAERGDVTVLPSLDSHGRLYDYALKQGNQEHEALKGKKKYEGTHDKVTGERIRYGTSDDTLSLAEMVRQEKGGSKSSNMDMEFANRIMADATFENSNDYMDDKADIMASKKGVTEEQKMRRAVTDYKRTQDLLSKCKFCYHDGAPPQLAMISLGTTCYLALPNVQELTPGNCLIVPIQHVSTTLECDDDVWTEIRNFQKCLMKMFHEQGKGVIFMETVLNLRSQRHTAIEAIPIPYGVYEDAPAYFKEAIMASGEEWSQHKKLITTVERGFRNSLVKNLPYFHVWFGLDKGYGHVIEDSKDFPYWFGKEVIAGMLDIGPELWRKPRFYHSAENHQRQQEFLKSWEKWDWTAAL</sequence>
<feature type="compositionally biased region" description="Basic and acidic residues" evidence="2">
    <location>
        <begin position="164"/>
        <end position="174"/>
    </location>
</feature>
<dbReference type="EMBL" id="JAEPRE010000151">
    <property type="protein sequence ID" value="KAG2231434.1"/>
    <property type="molecule type" value="Genomic_DNA"/>
</dbReference>
<evidence type="ECO:0000259" key="4">
    <source>
        <dbReference type="Pfam" id="PF04677"/>
    </source>
</evidence>